<accession>A8YHH2</accession>
<gene>
    <name evidence="1" type="ORF">IPF_3360</name>
</gene>
<organism evidence="1">
    <name type="scientific">Microcystis aeruginosa (strain PCC 7806)</name>
    <dbReference type="NCBI Taxonomy" id="267872"/>
    <lineage>
        <taxon>Bacteria</taxon>
        <taxon>Bacillati</taxon>
        <taxon>Cyanobacteriota</taxon>
        <taxon>Cyanophyceae</taxon>
        <taxon>Oscillatoriophycideae</taxon>
        <taxon>Chroococcales</taxon>
        <taxon>Microcystaceae</taxon>
        <taxon>Microcystis</taxon>
    </lineage>
</organism>
<proteinExistence type="predicted"/>
<protein>
    <submittedName>
        <fullName evidence="1">Similarity. Hypothetical start</fullName>
    </submittedName>
</protein>
<sequence>MLLVEVIIMELATFVSSQFILEPNELRRGINRIGLNLSESEFNALVQGNSVDLEGRGLSEIGSIFIMAAAVAPLNLGKPRTLLKFSDLPTLVEPNIPPENASCPGIPIYCWLSDLDKKHCVYLTLTDSKPVLQIGS</sequence>
<name>A8YHH2_MICA7</name>
<dbReference type="EMBL" id="AM778943">
    <property type="protein sequence ID" value="CAO88205.1"/>
    <property type="molecule type" value="Genomic_DNA"/>
</dbReference>
<reference evidence="1" key="1">
    <citation type="submission" date="2007-08" db="EMBL/GenBank/DDBJ databases">
        <authorList>
            <person name="Frangeul L."/>
        </authorList>
    </citation>
    <scope>NUCLEOTIDE SEQUENCE</scope>
    <source>
        <strain evidence="1">PCC 7806</strain>
    </source>
</reference>
<evidence type="ECO:0000313" key="1">
    <source>
        <dbReference type="EMBL" id="CAO88205.1"/>
    </source>
</evidence>
<dbReference type="AlphaFoldDB" id="A8YHH2"/>